<dbReference type="Proteomes" id="UP000249135">
    <property type="component" value="Unassembled WGS sequence"/>
</dbReference>
<evidence type="ECO:0000313" key="1">
    <source>
        <dbReference type="EMBL" id="PZQ74064.1"/>
    </source>
</evidence>
<dbReference type="InterPro" id="IPR011043">
    <property type="entry name" value="Gal_Oxase/kelch_b-propeller"/>
</dbReference>
<name>A0A2W5QAA7_VARPD</name>
<dbReference type="SUPFAM" id="SSF50965">
    <property type="entry name" value="Galactose oxidase, central domain"/>
    <property type="match status" value="1"/>
</dbReference>
<sequence length="300" mass="32466">MNHEGSTFLSGAAASAAFFFFAKELDALVADDTPNASFFRFKAADSEAAFRKYDENVHWPAISMATVKPVGGERVVVAVGPQGDFWELFPASTNEVLGTFPVVANLRRLSVVDDAIYACGMDRAVFLRRGTGQWQSIGPGPAPADPPVVGFEDLGGFGEAEMYAVGWGGELWWRDHGTWRRADSPTNANLCALACAPDGTVHVVGHDGVMLRGRQDQWRLVDTGRRDILRDVAVLDGEVYVVSDFAIYRLGDAGLEADPDLVDDPPATCLHLLEAADGLVSLGQKDVFLKPAGGRWRRLV</sequence>
<proteinExistence type="predicted"/>
<comment type="caution">
    <text evidence="1">The sequence shown here is derived from an EMBL/GenBank/DDBJ whole genome shotgun (WGS) entry which is preliminary data.</text>
</comment>
<accession>A0A2W5QAA7</accession>
<protein>
    <submittedName>
        <fullName evidence="1">Uncharacterized protein</fullName>
    </submittedName>
</protein>
<reference evidence="1 2" key="1">
    <citation type="submission" date="2017-08" db="EMBL/GenBank/DDBJ databases">
        <title>Infants hospitalized years apart are colonized by the same room-sourced microbial strains.</title>
        <authorList>
            <person name="Brooks B."/>
            <person name="Olm M.R."/>
            <person name="Firek B.A."/>
            <person name="Baker R."/>
            <person name="Thomas B.C."/>
            <person name="Morowitz M.J."/>
            <person name="Banfield J.F."/>
        </authorList>
    </citation>
    <scope>NUCLEOTIDE SEQUENCE [LARGE SCALE GENOMIC DNA]</scope>
    <source>
        <strain evidence="1">S2_005_003_R2_41</strain>
    </source>
</reference>
<dbReference type="AlphaFoldDB" id="A0A2W5QAA7"/>
<evidence type="ECO:0000313" key="2">
    <source>
        <dbReference type="Proteomes" id="UP000249135"/>
    </source>
</evidence>
<dbReference type="EMBL" id="QFPP01000150">
    <property type="protein sequence ID" value="PZQ74064.1"/>
    <property type="molecule type" value="Genomic_DNA"/>
</dbReference>
<organism evidence="1 2">
    <name type="scientific">Variovorax paradoxus</name>
    <dbReference type="NCBI Taxonomy" id="34073"/>
    <lineage>
        <taxon>Bacteria</taxon>
        <taxon>Pseudomonadati</taxon>
        <taxon>Pseudomonadota</taxon>
        <taxon>Betaproteobacteria</taxon>
        <taxon>Burkholderiales</taxon>
        <taxon>Comamonadaceae</taxon>
        <taxon>Variovorax</taxon>
    </lineage>
</organism>
<gene>
    <name evidence="1" type="ORF">DI563_13265</name>
</gene>